<evidence type="ECO:0000256" key="1">
    <source>
        <dbReference type="ARBA" id="ARBA00001933"/>
    </source>
</evidence>
<dbReference type="Pfam" id="PF00282">
    <property type="entry name" value="Pyridoxal_deC"/>
    <property type="match status" value="1"/>
</dbReference>
<dbReference type="Gene3D" id="3.40.640.10">
    <property type="entry name" value="Type I PLP-dependent aspartate aminotransferase-like (Major domain)"/>
    <property type="match status" value="1"/>
</dbReference>
<dbReference type="InterPro" id="IPR015424">
    <property type="entry name" value="PyrdxlP-dep_Trfase"/>
</dbReference>
<feature type="modified residue" description="N6-(pyridoxal phosphate)lysine" evidence="6">
    <location>
        <position position="302"/>
    </location>
</feature>
<evidence type="ECO:0000256" key="5">
    <source>
        <dbReference type="ARBA" id="ARBA00023239"/>
    </source>
</evidence>
<evidence type="ECO:0000256" key="7">
    <source>
        <dbReference type="RuleBase" id="RU000382"/>
    </source>
</evidence>
<keyword evidence="4 6" id="KW-0663">Pyridoxal phosphate</keyword>
<evidence type="ECO:0000256" key="3">
    <source>
        <dbReference type="ARBA" id="ARBA00022793"/>
    </source>
</evidence>
<reference evidence="8 9" key="1">
    <citation type="submission" date="2015-07" db="EMBL/GenBank/DDBJ databases">
        <title>The genome of Eufriesea mexicana.</title>
        <authorList>
            <person name="Pan H."/>
            <person name="Kapheim K."/>
        </authorList>
    </citation>
    <scope>NUCLEOTIDE SEQUENCE [LARGE SCALE GENOMIC DNA]</scope>
    <source>
        <strain evidence="8">0111107269</strain>
        <tissue evidence="8">Whole body</tissue>
    </source>
</reference>
<keyword evidence="3" id="KW-0210">Decarboxylase</keyword>
<comment type="similarity">
    <text evidence="2 7">Belongs to the group II decarboxylase family.</text>
</comment>
<sequence>MSDWQSTPCVERHKEFLEKLIATLIDCTFESVSRENPVLRWREPGHLEDIINFKLQEEPRKQDTLLEIASKVFKYSVKTGHPYFMNQLFSGLDPYGLAGQWLTDTLNCSIYTYEVAPVLTLMENTVITKLLSMFYNEGNGSTLGDGLFCPGGSFANGTAINLARFWFRKNVQNEKHIPSSNLVLFASEDAHYSTLKWGNVCDVKVVLVKTDKYGRMDVNDLRDDILQEQRKGNYPFCVTATAGTTVLGAFDPLIEIADICQEFNMWLHVDAAWGGGLIFSKRHSVLLRGIQRADSILFNPHKLLAVPQQCSLLLTKHKCIFKEAHSKQVPYLFQKDKFYSTDLDVGNKYLQCGRRPDVLKFWFMWQAKGTSGFEKHVDHLMTLSALFKEEVEKRDSFRLVTDSCFINVCFWFIPPSLRIQNASYDYKKRLNEVAPKLKEKMTKRGSLMINYQPLHGKPNFFRFVIQNSGVKIPDIFYVFDELENLGENLC</sequence>
<protein>
    <submittedName>
        <fullName evidence="8">Cysteine sulfinic acid decarboxylase</fullName>
    </submittedName>
</protein>
<dbReference type="InterPro" id="IPR002129">
    <property type="entry name" value="PyrdxlP-dep_de-COase"/>
</dbReference>
<gene>
    <name evidence="8" type="ORF">WN48_00251</name>
</gene>
<dbReference type="Proteomes" id="UP000250275">
    <property type="component" value="Unassembled WGS sequence"/>
</dbReference>
<name>A0A310SMT9_9HYME</name>
<dbReference type="GO" id="GO:0019752">
    <property type="term" value="P:carboxylic acid metabolic process"/>
    <property type="evidence" value="ECO:0007669"/>
    <property type="project" value="InterPro"/>
</dbReference>
<dbReference type="OrthoDB" id="392571at2759"/>
<proteinExistence type="inferred from homology"/>
<dbReference type="GO" id="GO:0030170">
    <property type="term" value="F:pyridoxal phosphate binding"/>
    <property type="evidence" value="ECO:0007669"/>
    <property type="project" value="InterPro"/>
</dbReference>
<dbReference type="Gene3D" id="3.90.1150.170">
    <property type="match status" value="1"/>
</dbReference>
<dbReference type="AlphaFoldDB" id="A0A310SMT9"/>
<dbReference type="PANTHER" id="PTHR45677:SF12">
    <property type="entry name" value="BLACK, ISOFORM A"/>
    <property type="match status" value="1"/>
</dbReference>
<dbReference type="CDD" id="cd06450">
    <property type="entry name" value="DOPA_deC_like"/>
    <property type="match status" value="1"/>
</dbReference>
<dbReference type="GO" id="GO:0016831">
    <property type="term" value="F:carboxy-lyase activity"/>
    <property type="evidence" value="ECO:0007669"/>
    <property type="project" value="UniProtKB-KW"/>
</dbReference>
<organism evidence="8 9">
    <name type="scientific">Eufriesea mexicana</name>
    <dbReference type="NCBI Taxonomy" id="516756"/>
    <lineage>
        <taxon>Eukaryota</taxon>
        <taxon>Metazoa</taxon>
        <taxon>Ecdysozoa</taxon>
        <taxon>Arthropoda</taxon>
        <taxon>Hexapoda</taxon>
        <taxon>Insecta</taxon>
        <taxon>Pterygota</taxon>
        <taxon>Neoptera</taxon>
        <taxon>Endopterygota</taxon>
        <taxon>Hymenoptera</taxon>
        <taxon>Apocrita</taxon>
        <taxon>Aculeata</taxon>
        <taxon>Apoidea</taxon>
        <taxon>Anthophila</taxon>
        <taxon>Apidae</taxon>
        <taxon>Eufriesea</taxon>
    </lineage>
</organism>
<comment type="cofactor">
    <cofactor evidence="1 6 7">
        <name>pyridoxal 5'-phosphate</name>
        <dbReference type="ChEBI" id="CHEBI:597326"/>
    </cofactor>
</comment>
<evidence type="ECO:0000256" key="4">
    <source>
        <dbReference type="ARBA" id="ARBA00022898"/>
    </source>
</evidence>
<dbReference type="GO" id="GO:0005737">
    <property type="term" value="C:cytoplasm"/>
    <property type="evidence" value="ECO:0007669"/>
    <property type="project" value="TreeGrafter"/>
</dbReference>
<keyword evidence="9" id="KW-1185">Reference proteome</keyword>
<keyword evidence="5 7" id="KW-0456">Lyase</keyword>
<dbReference type="PANTHER" id="PTHR45677">
    <property type="entry name" value="GLUTAMATE DECARBOXYLASE-RELATED"/>
    <property type="match status" value="1"/>
</dbReference>
<evidence type="ECO:0000313" key="9">
    <source>
        <dbReference type="Proteomes" id="UP000250275"/>
    </source>
</evidence>
<evidence type="ECO:0000313" key="8">
    <source>
        <dbReference type="EMBL" id="OAD58239.1"/>
    </source>
</evidence>
<accession>A0A310SMT9</accession>
<dbReference type="EMBL" id="KQ761076">
    <property type="protein sequence ID" value="OAD58239.1"/>
    <property type="molecule type" value="Genomic_DNA"/>
</dbReference>
<dbReference type="InterPro" id="IPR015421">
    <property type="entry name" value="PyrdxlP-dep_Trfase_major"/>
</dbReference>
<evidence type="ECO:0000256" key="6">
    <source>
        <dbReference type="PIRSR" id="PIRSR602129-50"/>
    </source>
</evidence>
<dbReference type="SUPFAM" id="SSF53383">
    <property type="entry name" value="PLP-dependent transferases"/>
    <property type="match status" value="1"/>
</dbReference>
<evidence type="ECO:0000256" key="2">
    <source>
        <dbReference type="ARBA" id="ARBA00009533"/>
    </source>
</evidence>